<evidence type="ECO:0000256" key="6">
    <source>
        <dbReference type="ARBA" id="ARBA00022840"/>
    </source>
</evidence>
<evidence type="ECO:0000256" key="5">
    <source>
        <dbReference type="ARBA" id="ARBA00022741"/>
    </source>
</evidence>
<dbReference type="GO" id="GO:0098796">
    <property type="term" value="C:membrane protein complex"/>
    <property type="evidence" value="ECO:0007669"/>
    <property type="project" value="UniProtKB-ARBA"/>
</dbReference>
<dbReference type="InterPro" id="IPR027417">
    <property type="entry name" value="P-loop_NTPase"/>
</dbReference>
<reference evidence="12" key="1">
    <citation type="submission" date="2020-10" db="EMBL/GenBank/DDBJ databases">
        <authorList>
            <person name="Gilroy R."/>
        </authorList>
    </citation>
    <scope>NUCLEOTIDE SEQUENCE</scope>
    <source>
        <strain evidence="12">ChiW16-3235</strain>
    </source>
</reference>
<feature type="transmembrane region" description="Helical" evidence="10">
    <location>
        <begin position="823"/>
        <end position="852"/>
    </location>
</feature>
<comment type="similarity">
    <text evidence="9">Belongs to the ABC transporter superfamily. Macrolide exporter (TC 3.A.1.122) family.</text>
</comment>
<sequence length="956" mass="105342">MLELVNIKKDYEVAGGAVHALRGVSLKFRKSEFVSILGPSGCGKTTLLNIIGGLDHYTSGDLIIDGKSTKEYTDRDWDTYRNHSIGFIFQSYHLIPHQTVLQNVELALMISGVSKHERRKRAEEALEKVGLKDRMNNLPNQLSGGQAQRVAIARALINDPEIVLADEPTGALDSKTSVQIMELLKEISRDRLVIMVTHNPELAKLYSTRIITVLDGAVTGDSLPYMSESAPERQLTKQELKALKKKKGSKKLSSMPFTMAFSLSLKNLLSKRKRTIMVSVAGSIGIIGVSMVLAISSGVQAYIDDMQNDMLSGNPVSITETAIDYTSLMTLSQASQTRVDITRLGDKVYINSLMETLGSFSQGFSTTNNISDMYLHYINALPAEYYNVIQYDYGFDVANNIYTDFKVDADAQTAADGVQSVTAIRGMYTQILREQEDYADFAGTISTVATFDEMPDNYNYILSQYDIVAAYTDETGIVTDAEQLTDEQLQSIFSDKSTLVMVTSEDSISDLMMGQFGYLTQKEFLNYAFAAVDNELYDEDIGLVGSGLDGQGNPDPNNGFDYTKFIGPDSKTFTWYPNDQIYYRSGNSFVYKPYIEGNFIEVEFGDNTISMPLPDIDTSDEGAVDLSVRLILQKKDDISYGCLTTGFYHTEALSEYARADALESEIVNYIDSTEEGYLDALPYFINYVNFADDNGDGIVDDYAANTHTAASVIYDSGSIMDMLLSGLSGSSADQSTMYRVYSELLGGAKVPTALYIYPVDFDSKTYITQYMDEWNNMCDRGDSYTWTDADGQTHTAVLGQSDVITYTDTVGLIINMINTMIQMITIALIAFTALSLVVSTVMIGIITYVSVVERIKEIGILRAVGARKKDIKRLFNAETFIIGLIAGAIGILITYLLSLIVNVIVLFIAGIWGIAALPWWQALIMVGLSIILTLISGLIPAAAAAKKDPVVALRTE</sequence>
<dbReference type="InterPro" id="IPR017911">
    <property type="entry name" value="MacB-like_ATP-bd"/>
</dbReference>
<comment type="caution">
    <text evidence="12">The sequence shown here is derived from an EMBL/GenBank/DDBJ whole genome shotgun (WGS) entry which is preliminary data.</text>
</comment>
<dbReference type="Proteomes" id="UP000823913">
    <property type="component" value="Unassembled WGS sequence"/>
</dbReference>
<dbReference type="GO" id="GO:0022857">
    <property type="term" value="F:transmembrane transporter activity"/>
    <property type="evidence" value="ECO:0007669"/>
    <property type="project" value="UniProtKB-ARBA"/>
</dbReference>
<dbReference type="SUPFAM" id="SSF52540">
    <property type="entry name" value="P-loop containing nucleoside triphosphate hydrolases"/>
    <property type="match status" value="1"/>
</dbReference>
<dbReference type="Pfam" id="PF00005">
    <property type="entry name" value="ABC_tran"/>
    <property type="match status" value="1"/>
</dbReference>
<keyword evidence="4 10" id="KW-0812">Transmembrane</keyword>
<comment type="subcellular location">
    <subcellularLocation>
        <location evidence="1">Cell inner membrane</location>
        <topology evidence="1">Multi-pass membrane protein</topology>
    </subcellularLocation>
</comment>
<dbReference type="GO" id="GO:0016887">
    <property type="term" value="F:ATP hydrolysis activity"/>
    <property type="evidence" value="ECO:0007669"/>
    <property type="project" value="InterPro"/>
</dbReference>
<reference evidence="12" key="2">
    <citation type="journal article" date="2021" name="PeerJ">
        <title>Extensive microbial diversity within the chicken gut microbiome revealed by metagenomics and culture.</title>
        <authorList>
            <person name="Gilroy R."/>
            <person name="Ravi A."/>
            <person name="Getino M."/>
            <person name="Pursley I."/>
            <person name="Horton D.L."/>
            <person name="Alikhan N.F."/>
            <person name="Baker D."/>
            <person name="Gharbi K."/>
            <person name="Hall N."/>
            <person name="Watson M."/>
            <person name="Adriaenssens E.M."/>
            <person name="Foster-Nyarko E."/>
            <person name="Jarju S."/>
            <person name="Secka A."/>
            <person name="Antonio M."/>
            <person name="Oren A."/>
            <person name="Chaudhuri R.R."/>
            <person name="La Ragione R."/>
            <person name="Hildebrand F."/>
            <person name="Pallen M.J."/>
        </authorList>
    </citation>
    <scope>NUCLEOTIDE SEQUENCE</scope>
    <source>
        <strain evidence="12">ChiW16-3235</strain>
    </source>
</reference>
<evidence type="ECO:0000256" key="9">
    <source>
        <dbReference type="ARBA" id="ARBA00038388"/>
    </source>
</evidence>
<keyword evidence="6 12" id="KW-0067">ATP-binding</keyword>
<feature type="transmembrane region" description="Helical" evidence="10">
    <location>
        <begin position="276"/>
        <end position="303"/>
    </location>
</feature>
<evidence type="ECO:0000256" key="2">
    <source>
        <dbReference type="ARBA" id="ARBA00022448"/>
    </source>
</evidence>
<keyword evidence="7 10" id="KW-1133">Transmembrane helix</keyword>
<evidence type="ECO:0000313" key="12">
    <source>
        <dbReference type="EMBL" id="HIR66725.1"/>
    </source>
</evidence>
<dbReference type="FunFam" id="3.40.50.300:FF:000032">
    <property type="entry name" value="Export ABC transporter ATP-binding protein"/>
    <property type="match status" value="1"/>
</dbReference>
<evidence type="ECO:0000256" key="3">
    <source>
        <dbReference type="ARBA" id="ARBA00022475"/>
    </source>
</evidence>
<dbReference type="GO" id="GO:0005886">
    <property type="term" value="C:plasma membrane"/>
    <property type="evidence" value="ECO:0007669"/>
    <property type="project" value="UniProtKB-SubCell"/>
</dbReference>
<evidence type="ECO:0000256" key="10">
    <source>
        <dbReference type="SAM" id="Phobius"/>
    </source>
</evidence>
<gene>
    <name evidence="12" type="ORF">IAB94_01610</name>
</gene>
<feature type="transmembrane region" description="Helical" evidence="10">
    <location>
        <begin position="873"/>
        <end position="893"/>
    </location>
</feature>
<evidence type="ECO:0000313" key="13">
    <source>
        <dbReference type="Proteomes" id="UP000823913"/>
    </source>
</evidence>
<dbReference type="PROSITE" id="PS00211">
    <property type="entry name" value="ABC_TRANSPORTER_1"/>
    <property type="match status" value="1"/>
</dbReference>
<evidence type="ECO:0000259" key="11">
    <source>
        <dbReference type="PROSITE" id="PS50893"/>
    </source>
</evidence>
<dbReference type="AlphaFoldDB" id="A0A9D1J8S5"/>
<dbReference type="Gene3D" id="3.40.50.300">
    <property type="entry name" value="P-loop containing nucleotide triphosphate hydrolases"/>
    <property type="match status" value="1"/>
</dbReference>
<proteinExistence type="inferred from homology"/>
<name>A0A9D1J8S5_9FIRM</name>
<dbReference type="InterPro" id="IPR003439">
    <property type="entry name" value="ABC_transporter-like_ATP-bd"/>
</dbReference>
<evidence type="ECO:0000256" key="1">
    <source>
        <dbReference type="ARBA" id="ARBA00004429"/>
    </source>
</evidence>
<feature type="transmembrane region" description="Helical" evidence="10">
    <location>
        <begin position="899"/>
        <end position="917"/>
    </location>
</feature>
<dbReference type="PANTHER" id="PTHR42798">
    <property type="entry name" value="LIPOPROTEIN-RELEASING SYSTEM ATP-BINDING PROTEIN LOLD"/>
    <property type="match status" value="1"/>
</dbReference>
<dbReference type="PROSITE" id="PS50893">
    <property type="entry name" value="ABC_TRANSPORTER_2"/>
    <property type="match status" value="1"/>
</dbReference>
<dbReference type="Pfam" id="PF02687">
    <property type="entry name" value="FtsX"/>
    <property type="match status" value="1"/>
</dbReference>
<keyword evidence="5" id="KW-0547">Nucleotide-binding</keyword>
<evidence type="ECO:0000256" key="4">
    <source>
        <dbReference type="ARBA" id="ARBA00022692"/>
    </source>
</evidence>
<dbReference type="CDD" id="cd03255">
    <property type="entry name" value="ABC_MJ0796_LolCDE_FtsE"/>
    <property type="match status" value="1"/>
</dbReference>
<dbReference type="PANTHER" id="PTHR42798:SF6">
    <property type="entry name" value="CELL DIVISION ATP-BINDING PROTEIN FTSE"/>
    <property type="match status" value="1"/>
</dbReference>
<dbReference type="InterPro" id="IPR003838">
    <property type="entry name" value="ABC3_permease_C"/>
</dbReference>
<keyword evidence="3" id="KW-1003">Cell membrane</keyword>
<keyword evidence="8 10" id="KW-0472">Membrane</keyword>
<dbReference type="EMBL" id="DVHK01000039">
    <property type="protein sequence ID" value="HIR66725.1"/>
    <property type="molecule type" value="Genomic_DNA"/>
</dbReference>
<accession>A0A9D1J8S5</accession>
<feature type="transmembrane region" description="Helical" evidence="10">
    <location>
        <begin position="924"/>
        <end position="945"/>
    </location>
</feature>
<feature type="domain" description="ABC transporter" evidence="11">
    <location>
        <begin position="2"/>
        <end position="240"/>
    </location>
</feature>
<organism evidence="12 13">
    <name type="scientific">Candidatus Coproplasma avicola</name>
    <dbReference type="NCBI Taxonomy" id="2840744"/>
    <lineage>
        <taxon>Bacteria</taxon>
        <taxon>Bacillati</taxon>
        <taxon>Bacillota</taxon>
        <taxon>Clostridia</taxon>
        <taxon>Eubacteriales</taxon>
        <taxon>Candidatus Coproplasma</taxon>
    </lineage>
</organism>
<dbReference type="InterPro" id="IPR017871">
    <property type="entry name" value="ABC_transporter-like_CS"/>
</dbReference>
<keyword evidence="2" id="KW-0813">Transport</keyword>
<evidence type="ECO:0000256" key="7">
    <source>
        <dbReference type="ARBA" id="ARBA00022989"/>
    </source>
</evidence>
<dbReference type="SMART" id="SM00382">
    <property type="entry name" value="AAA"/>
    <property type="match status" value="1"/>
</dbReference>
<dbReference type="InterPro" id="IPR003593">
    <property type="entry name" value="AAA+_ATPase"/>
</dbReference>
<evidence type="ECO:0000256" key="8">
    <source>
        <dbReference type="ARBA" id="ARBA00023136"/>
    </source>
</evidence>
<protein>
    <submittedName>
        <fullName evidence="12">ABC transporter ATP-binding protein/permease</fullName>
    </submittedName>
</protein>
<dbReference type="GO" id="GO:0005524">
    <property type="term" value="F:ATP binding"/>
    <property type="evidence" value="ECO:0007669"/>
    <property type="project" value="UniProtKB-KW"/>
</dbReference>